<evidence type="ECO:0000256" key="1">
    <source>
        <dbReference type="SAM" id="MobiDB-lite"/>
    </source>
</evidence>
<dbReference type="EMBL" id="JAUUTY010000002">
    <property type="protein sequence ID" value="KAK1687246.1"/>
    <property type="molecule type" value="Genomic_DNA"/>
</dbReference>
<organism evidence="3 4">
    <name type="scientific">Lolium multiflorum</name>
    <name type="common">Italian ryegrass</name>
    <name type="synonym">Lolium perenne subsp. multiflorum</name>
    <dbReference type="NCBI Taxonomy" id="4521"/>
    <lineage>
        <taxon>Eukaryota</taxon>
        <taxon>Viridiplantae</taxon>
        <taxon>Streptophyta</taxon>
        <taxon>Embryophyta</taxon>
        <taxon>Tracheophyta</taxon>
        <taxon>Spermatophyta</taxon>
        <taxon>Magnoliopsida</taxon>
        <taxon>Liliopsida</taxon>
        <taxon>Poales</taxon>
        <taxon>Poaceae</taxon>
        <taxon>BOP clade</taxon>
        <taxon>Pooideae</taxon>
        <taxon>Poodae</taxon>
        <taxon>Poeae</taxon>
        <taxon>Poeae Chloroplast Group 2 (Poeae type)</taxon>
        <taxon>Loliodinae</taxon>
        <taxon>Loliinae</taxon>
        <taxon>Lolium</taxon>
    </lineage>
</organism>
<reference evidence="3" key="1">
    <citation type="submission" date="2023-07" db="EMBL/GenBank/DDBJ databases">
        <title>A chromosome-level genome assembly of Lolium multiflorum.</title>
        <authorList>
            <person name="Chen Y."/>
            <person name="Copetti D."/>
            <person name="Kolliker R."/>
            <person name="Studer B."/>
        </authorList>
    </citation>
    <scope>NUCLEOTIDE SEQUENCE</scope>
    <source>
        <strain evidence="3">02402/16</strain>
        <tissue evidence="3">Leaf</tissue>
    </source>
</reference>
<accession>A0AAD8TRI3</accession>
<evidence type="ECO:0000313" key="4">
    <source>
        <dbReference type="Proteomes" id="UP001231189"/>
    </source>
</evidence>
<dbReference type="InterPro" id="IPR013103">
    <property type="entry name" value="RVT_2"/>
</dbReference>
<keyword evidence="4" id="KW-1185">Reference proteome</keyword>
<feature type="compositionally biased region" description="Low complexity" evidence="1">
    <location>
        <begin position="1"/>
        <end position="36"/>
    </location>
</feature>
<sequence>MATSVATGSSASRGTSTAAADDSSSLSPDAGSSVPSPGVAQPVQQQDIRRSTRPQQPRKYTDGTVPWCLSSTVDEPTNVQSPLAIPQWKEAMDEEYGALMRNNTWKLVPPRSGVNVVDCRWIYKVKQKADGSVDRYKARLVAKGFKQRFGIDYEDTFSPVVKIATVSSLDSCKKDTELEAARWRCSGHLILRPAAAMRAAASPPIKPSRRRRRILSSPPLFPFLLSARAALTLAPAISSLLPSRLPTPSRAALKLHRVALVLLRLASQAEAPGIGQIDRHVRRRPPLLVADSCHLQPRRQAFRDRGELAFPLVPSAPSLLLCSVRPARACPRHRSGFSGTSLRRPIAGGAALFWFAGNLRVQRAQPRSPSSVVPVVDQRDIMLTSL</sequence>
<gene>
    <name evidence="3" type="ORF">QYE76_048094</name>
</gene>
<evidence type="ECO:0000313" key="3">
    <source>
        <dbReference type="EMBL" id="KAK1687246.1"/>
    </source>
</evidence>
<feature type="domain" description="Reverse transcriptase Ty1/copia-type" evidence="2">
    <location>
        <begin position="102"/>
        <end position="169"/>
    </location>
</feature>
<protein>
    <recommendedName>
        <fullName evidence="2">Reverse transcriptase Ty1/copia-type domain-containing protein</fullName>
    </recommendedName>
</protein>
<evidence type="ECO:0000259" key="2">
    <source>
        <dbReference type="Pfam" id="PF07727"/>
    </source>
</evidence>
<feature type="region of interest" description="Disordered" evidence="1">
    <location>
        <begin position="1"/>
        <end position="77"/>
    </location>
</feature>
<dbReference type="AlphaFoldDB" id="A0AAD8TRI3"/>
<name>A0AAD8TRI3_LOLMU</name>
<dbReference type="Pfam" id="PF07727">
    <property type="entry name" value="RVT_2"/>
    <property type="match status" value="1"/>
</dbReference>
<proteinExistence type="predicted"/>
<dbReference type="Proteomes" id="UP001231189">
    <property type="component" value="Unassembled WGS sequence"/>
</dbReference>
<comment type="caution">
    <text evidence="3">The sequence shown here is derived from an EMBL/GenBank/DDBJ whole genome shotgun (WGS) entry which is preliminary data.</text>
</comment>